<dbReference type="Proteomes" id="UP000324800">
    <property type="component" value="Unassembled WGS sequence"/>
</dbReference>
<protein>
    <submittedName>
        <fullName evidence="1">Uncharacterized protein</fullName>
    </submittedName>
</protein>
<gene>
    <name evidence="1" type="ORF">EZS28_000276</name>
</gene>
<sequence length="275" mass="30421">MQAVSKGLLTVLNKIQYAVELFIFEQIAQSEALDTDVNQIHDKTLFGNSRYIKVDLFEQVQNINQQIIIINYAPESYNKEQLDALFLLKVDKTDTYSKPEDDSLQLLKTDKTELIDSYSKQEDDAILLLKANAAELSNYVDLTSAQTITGSKQFKIISGPSISKLSKNEASILLAGGGDMLVSSLIIHSQLQDVRDIAIGKSKAYVFSNLDELNDWMKLVIFGGMELTQKVLYTELPEMSNVISTLGTATGGCNAITEISIDGNTLTSAKKQKFC</sequence>
<evidence type="ECO:0000313" key="2">
    <source>
        <dbReference type="Proteomes" id="UP000324800"/>
    </source>
</evidence>
<organism evidence="1 2">
    <name type="scientific">Streblomastix strix</name>
    <dbReference type="NCBI Taxonomy" id="222440"/>
    <lineage>
        <taxon>Eukaryota</taxon>
        <taxon>Metamonada</taxon>
        <taxon>Preaxostyla</taxon>
        <taxon>Oxymonadida</taxon>
        <taxon>Streblomastigidae</taxon>
        <taxon>Streblomastix</taxon>
    </lineage>
</organism>
<evidence type="ECO:0000313" key="1">
    <source>
        <dbReference type="EMBL" id="KAA6404193.1"/>
    </source>
</evidence>
<comment type="caution">
    <text evidence="1">The sequence shown here is derived from an EMBL/GenBank/DDBJ whole genome shotgun (WGS) entry which is preliminary data.</text>
</comment>
<accession>A0A5J4XAR0</accession>
<proteinExistence type="predicted"/>
<name>A0A5J4XAR0_9EUKA</name>
<dbReference type="AlphaFoldDB" id="A0A5J4XAR0"/>
<reference evidence="1 2" key="1">
    <citation type="submission" date="2019-03" db="EMBL/GenBank/DDBJ databases">
        <title>Single cell metagenomics reveals metabolic interactions within the superorganism composed of flagellate Streblomastix strix and complex community of Bacteroidetes bacteria on its surface.</title>
        <authorList>
            <person name="Treitli S.C."/>
            <person name="Kolisko M."/>
            <person name="Husnik F."/>
            <person name="Keeling P."/>
            <person name="Hampl V."/>
        </authorList>
    </citation>
    <scope>NUCLEOTIDE SEQUENCE [LARGE SCALE GENOMIC DNA]</scope>
    <source>
        <strain evidence="1">ST1C</strain>
    </source>
</reference>
<dbReference type="EMBL" id="SNRW01000021">
    <property type="protein sequence ID" value="KAA6404193.1"/>
    <property type="molecule type" value="Genomic_DNA"/>
</dbReference>